<keyword evidence="2" id="KW-1185">Reference proteome</keyword>
<dbReference type="eggNOG" id="ENOG502TH1I">
    <property type="taxonomic scope" value="Eukaryota"/>
</dbReference>
<evidence type="ECO:0000259" key="1">
    <source>
        <dbReference type="Pfam" id="PF06852"/>
    </source>
</evidence>
<dbReference type="AlphaFoldDB" id="A0A1I7TVW7"/>
<dbReference type="PANTHER" id="PTHR21471">
    <property type="entry name" value="GNAT FAMILY ACETYLTRANSFERASE-RELATED"/>
    <property type="match status" value="1"/>
</dbReference>
<organism evidence="2 3">
    <name type="scientific">Caenorhabditis tropicalis</name>
    <dbReference type="NCBI Taxonomy" id="1561998"/>
    <lineage>
        <taxon>Eukaryota</taxon>
        <taxon>Metazoa</taxon>
        <taxon>Ecdysozoa</taxon>
        <taxon>Nematoda</taxon>
        <taxon>Chromadorea</taxon>
        <taxon>Rhabditida</taxon>
        <taxon>Rhabditina</taxon>
        <taxon>Rhabditomorpha</taxon>
        <taxon>Rhabditoidea</taxon>
        <taxon>Rhabditidae</taxon>
        <taxon>Peloderinae</taxon>
        <taxon>Caenorhabditis</taxon>
    </lineage>
</organism>
<reference evidence="3" key="1">
    <citation type="submission" date="2016-11" db="UniProtKB">
        <authorList>
            <consortium name="WormBaseParasite"/>
        </authorList>
    </citation>
    <scope>IDENTIFICATION</scope>
</reference>
<dbReference type="Proteomes" id="UP000095282">
    <property type="component" value="Unplaced"/>
</dbReference>
<feature type="domain" description="DUF1248" evidence="1">
    <location>
        <begin position="36"/>
        <end position="214"/>
    </location>
</feature>
<protein>
    <submittedName>
        <fullName evidence="3">DUF1248 domain-containing protein</fullName>
    </submittedName>
</protein>
<dbReference type="InterPro" id="IPR009658">
    <property type="entry name" value="DUF1248"/>
</dbReference>
<dbReference type="Pfam" id="PF06852">
    <property type="entry name" value="DUF1248"/>
    <property type="match status" value="1"/>
</dbReference>
<name>A0A1I7TVW7_9PELO</name>
<evidence type="ECO:0000313" key="3">
    <source>
        <dbReference type="WBParaSite" id="Csp11.Scaffold629.g12314.t1"/>
    </source>
</evidence>
<dbReference type="PANTHER" id="PTHR21471:SF2">
    <property type="entry name" value="DUF1248 DOMAIN-CONTAINING PROTEIN"/>
    <property type="match status" value="1"/>
</dbReference>
<dbReference type="STRING" id="1561998.A0A1I7TVW7"/>
<dbReference type="InterPro" id="IPR016181">
    <property type="entry name" value="Acyl_CoA_acyltransferase"/>
</dbReference>
<accession>A0A1I7TVW7</accession>
<dbReference type="SUPFAM" id="SSF55729">
    <property type="entry name" value="Acyl-CoA N-acyltransferases (Nat)"/>
    <property type="match status" value="1"/>
</dbReference>
<dbReference type="WBParaSite" id="Csp11.Scaffold629.g12314.t1">
    <property type="protein sequence ID" value="Csp11.Scaffold629.g12314.t1"/>
    <property type="gene ID" value="Csp11.Scaffold629.g12314"/>
</dbReference>
<sequence length="348" mass="40728">MLSTCRRLPKLAVEISAYRNVYKTADGKPRDPLTIRNTDILINPNEQLVDQFMDTYGKQRLNFVKEDIDMWKECFGDRYQLLFIRRKATGEIVHTSHYIDYPPVAPFIDDTHQYQGFFWIHPDYRGVDSMRMTDYNVKYRLQNRSDNAVAQCFPQSMNLWKKMHGHNDYGHIQSVSYYKPEEMRIPDDLNLDGIHIRKATEVPDKDIVKYDQEVFPYERSKYVLTLLRKPNGFGKVAYDDDGKVIGFGTLLIFPSGECVLSPLYADDKRVAQAIFKSILEEIPLDDKKLLRFHVRSVDKCQGGFEWIQPFVKCPIRKETAAYLTYVTHLPTINYKKVFVNFPYTNSAI</sequence>
<evidence type="ECO:0000313" key="2">
    <source>
        <dbReference type="Proteomes" id="UP000095282"/>
    </source>
</evidence>
<proteinExistence type="predicted"/>
<dbReference type="Gene3D" id="3.40.630.90">
    <property type="match status" value="1"/>
</dbReference>